<dbReference type="PROSITE" id="PS50005">
    <property type="entry name" value="TPR"/>
    <property type="match status" value="1"/>
</dbReference>
<evidence type="ECO:0000256" key="1">
    <source>
        <dbReference type="ARBA" id="ARBA00022737"/>
    </source>
</evidence>
<proteinExistence type="predicted"/>
<feature type="signal peptide" evidence="4">
    <location>
        <begin position="1"/>
        <end position="21"/>
    </location>
</feature>
<evidence type="ECO:0000313" key="6">
    <source>
        <dbReference type="Proteomes" id="UP000004088"/>
    </source>
</evidence>
<feature type="repeat" description="TPR" evidence="3">
    <location>
        <begin position="195"/>
        <end position="228"/>
    </location>
</feature>
<reference evidence="5 6" key="1">
    <citation type="submission" date="2011-01" db="EMBL/GenBank/DDBJ databases">
        <authorList>
            <person name="Muzny D."/>
            <person name="Qin X."/>
            <person name="Deng J."/>
            <person name="Jiang H."/>
            <person name="Liu Y."/>
            <person name="Qu J."/>
            <person name="Song X.-Z."/>
            <person name="Zhang L."/>
            <person name="Thornton R."/>
            <person name="Coyle M."/>
            <person name="Francisco L."/>
            <person name="Jackson L."/>
            <person name="Javaid M."/>
            <person name="Korchina V."/>
            <person name="Kovar C."/>
            <person name="Mata R."/>
            <person name="Mathew T."/>
            <person name="Ngo R."/>
            <person name="Nguyen L."/>
            <person name="Nguyen N."/>
            <person name="Okwuonu G."/>
            <person name="Ongeri F."/>
            <person name="Pham C."/>
            <person name="Simmons D."/>
            <person name="Wilczek-Boney K."/>
            <person name="Hale W."/>
            <person name="Jakkamsetti A."/>
            <person name="Pham P."/>
            <person name="Ruth R."/>
            <person name="San Lucas F."/>
            <person name="Warren J."/>
            <person name="Zhang J."/>
            <person name="Zhao Z."/>
            <person name="Zhou C."/>
            <person name="Zhu D."/>
            <person name="Lee S."/>
            <person name="Bess C."/>
            <person name="Blankenburg K."/>
            <person name="Forbes L."/>
            <person name="Fu Q."/>
            <person name="Gubbala S."/>
            <person name="Hirani K."/>
            <person name="Jayaseelan J.C."/>
            <person name="Lara F."/>
            <person name="Munidasa M."/>
            <person name="Palculict T."/>
            <person name="Patil S."/>
            <person name="Pu L.-L."/>
            <person name="Saada N."/>
            <person name="Tang L."/>
            <person name="Weissenberger G."/>
            <person name="Zhu Y."/>
            <person name="Hemphill L."/>
            <person name="Shang Y."/>
            <person name="Youmans B."/>
            <person name="Ayvaz T."/>
            <person name="Ross M."/>
            <person name="Santibanez J."/>
            <person name="Aqrawi P."/>
            <person name="Gross S."/>
            <person name="Joshi V."/>
            <person name="Fowler G."/>
            <person name="Nazareth L."/>
            <person name="Reid J."/>
            <person name="Worley K."/>
            <person name="Petrosino J."/>
            <person name="Highlander S."/>
            <person name="Gibbs R."/>
        </authorList>
    </citation>
    <scope>NUCLEOTIDE SEQUENCE [LARGE SCALE GENOMIC DNA]</scope>
    <source>
        <strain evidence="5 6">ATCC 33394</strain>
    </source>
</reference>
<dbReference type="SUPFAM" id="SSF48452">
    <property type="entry name" value="TPR-like"/>
    <property type="match status" value="1"/>
</dbReference>
<evidence type="ECO:0000256" key="2">
    <source>
        <dbReference type="ARBA" id="ARBA00022803"/>
    </source>
</evidence>
<dbReference type="InterPro" id="IPR013105">
    <property type="entry name" value="TPR_2"/>
</dbReference>
<dbReference type="Pfam" id="PF07719">
    <property type="entry name" value="TPR_2"/>
    <property type="match status" value="1"/>
</dbReference>
<organism evidence="5 6">
    <name type="scientific">Kingella denitrificans ATCC 33394</name>
    <dbReference type="NCBI Taxonomy" id="888741"/>
    <lineage>
        <taxon>Bacteria</taxon>
        <taxon>Pseudomonadati</taxon>
        <taxon>Pseudomonadota</taxon>
        <taxon>Betaproteobacteria</taxon>
        <taxon>Neisseriales</taxon>
        <taxon>Neisseriaceae</taxon>
        <taxon>Kingella</taxon>
    </lineage>
</organism>
<dbReference type="Proteomes" id="UP000004088">
    <property type="component" value="Unassembled WGS sequence"/>
</dbReference>
<keyword evidence="4" id="KW-0732">Signal</keyword>
<dbReference type="STRING" id="888741.HMPREF9098_2136"/>
<dbReference type="EMBL" id="AEWV01000041">
    <property type="protein sequence ID" value="EGC16542.1"/>
    <property type="molecule type" value="Genomic_DNA"/>
</dbReference>
<dbReference type="HOGENOM" id="CLU_097839_0_0_4"/>
<dbReference type="SMART" id="SM00028">
    <property type="entry name" value="TPR"/>
    <property type="match status" value="3"/>
</dbReference>
<keyword evidence="1" id="KW-0677">Repeat</keyword>
<protein>
    <submittedName>
        <fullName evidence="5">Tetratricopeptide repeat protein</fullName>
    </submittedName>
</protein>
<evidence type="ECO:0000313" key="5">
    <source>
        <dbReference type="EMBL" id="EGC16542.1"/>
    </source>
</evidence>
<feature type="chain" id="PRO_5003247090" evidence="4">
    <location>
        <begin position="22"/>
        <end position="243"/>
    </location>
</feature>
<accession>F0F201</accession>
<evidence type="ECO:0000256" key="4">
    <source>
        <dbReference type="SAM" id="SignalP"/>
    </source>
</evidence>
<dbReference type="Gene3D" id="1.25.40.10">
    <property type="entry name" value="Tetratricopeptide repeat domain"/>
    <property type="match status" value="2"/>
</dbReference>
<name>F0F201_9NEIS</name>
<keyword evidence="6" id="KW-1185">Reference proteome</keyword>
<comment type="caution">
    <text evidence="5">The sequence shown here is derived from an EMBL/GenBank/DDBJ whole genome shotgun (WGS) entry which is preliminary data.</text>
</comment>
<dbReference type="AlphaFoldDB" id="F0F201"/>
<sequence length="243" mass="27033">MKKSLSAILLLALLPVQAAFAEPRSEVVRVDVPANKTAQNGLPAAMQRELERAMVLVRNHQTAEAMPLLNRLVGQADAELRRHKNVRAAGNRVHTLRLLLEAANSGRDTEVVSSEWLMPRYVRAFAHVEQKNYAAAAAELDAVLAVAPYEPQFLAERGQVANAMKDFAAAERTFKRLQESAKTLPDPAQAAFYQGAALRGLGYGAVERGQWQAAEQYYRQALQLNPNDRAAQNELQFVRQHRR</sequence>
<dbReference type="InterPro" id="IPR019734">
    <property type="entry name" value="TPR_rpt"/>
</dbReference>
<keyword evidence="2 3" id="KW-0802">TPR repeat</keyword>
<dbReference type="InterPro" id="IPR011990">
    <property type="entry name" value="TPR-like_helical_dom_sf"/>
</dbReference>
<gene>
    <name evidence="5" type="ORF">HMPREF9098_2136</name>
</gene>
<dbReference type="RefSeq" id="WP_003784260.1">
    <property type="nucleotide sequence ID" value="NZ_GL870929.1"/>
</dbReference>
<evidence type="ECO:0000256" key="3">
    <source>
        <dbReference type="PROSITE-ProRule" id="PRU00339"/>
    </source>
</evidence>